<dbReference type="InterPro" id="IPR036259">
    <property type="entry name" value="MFS_trans_sf"/>
</dbReference>
<organism evidence="8 9">
    <name type="scientific">Candidatus Pantoea deserta</name>
    <dbReference type="NCBI Taxonomy" id="1869313"/>
    <lineage>
        <taxon>Bacteria</taxon>
        <taxon>Pseudomonadati</taxon>
        <taxon>Pseudomonadota</taxon>
        <taxon>Gammaproteobacteria</taxon>
        <taxon>Enterobacterales</taxon>
        <taxon>Erwiniaceae</taxon>
        <taxon>Pantoea</taxon>
    </lineage>
</organism>
<protein>
    <submittedName>
        <fullName evidence="8">MFS transporter</fullName>
    </submittedName>
</protein>
<dbReference type="GO" id="GO:0005886">
    <property type="term" value="C:plasma membrane"/>
    <property type="evidence" value="ECO:0007669"/>
    <property type="project" value="UniProtKB-SubCell"/>
</dbReference>
<gene>
    <name evidence="8" type="ORF">BBB56_12735</name>
</gene>
<dbReference type="PROSITE" id="PS50850">
    <property type="entry name" value="MFS"/>
    <property type="match status" value="1"/>
</dbReference>
<keyword evidence="9" id="KW-1185">Reference proteome</keyword>
<evidence type="ECO:0000256" key="3">
    <source>
        <dbReference type="ARBA" id="ARBA00022692"/>
    </source>
</evidence>
<dbReference type="OrthoDB" id="9793415at2"/>
<dbReference type="PANTHER" id="PTHR43124:SF3">
    <property type="entry name" value="CHLORAMPHENICOL EFFLUX PUMP RV0191"/>
    <property type="match status" value="1"/>
</dbReference>
<feature type="transmembrane region" description="Helical" evidence="6">
    <location>
        <begin position="385"/>
        <end position="406"/>
    </location>
</feature>
<feature type="transmembrane region" description="Helical" evidence="6">
    <location>
        <begin position="259"/>
        <end position="278"/>
    </location>
</feature>
<evidence type="ECO:0000256" key="2">
    <source>
        <dbReference type="ARBA" id="ARBA00022475"/>
    </source>
</evidence>
<dbReference type="Proteomes" id="UP000281332">
    <property type="component" value="Unassembled WGS sequence"/>
</dbReference>
<proteinExistence type="predicted"/>
<keyword evidence="3 6" id="KW-0812">Transmembrane</keyword>
<comment type="caution">
    <text evidence="8">The sequence shown here is derived from an EMBL/GenBank/DDBJ whole genome shotgun (WGS) entry which is preliminary data.</text>
</comment>
<feature type="transmembrane region" description="Helical" evidence="6">
    <location>
        <begin position="139"/>
        <end position="158"/>
    </location>
</feature>
<evidence type="ECO:0000313" key="8">
    <source>
        <dbReference type="EMBL" id="RPD99710.1"/>
    </source>
</evidence>
<dbReference type="EMBL" id="RMVG01000009">
    <property type="protein sequence ID" value="RPD99710.1"/>
    <property type="molecule type" value="Genomic_DNA"/>
</dbReference>
<evidence type="ECO:0000259" key="7">
    <source>
        <dbReference type="PROSITE" id="PS50850"/>
    </source>
</evidence>
<dbReference type="InterPro" id="IPR011701">
    <property type="entry name" value="MFS"/>
</dbReference>
<feature type="transmembrane region" description="Helical" evidence="6">
    <location>
        <begin position="170"/>
        <end position="190"/>
    </location>
</feature>
<feature type="transmembrane region" description="Helical" evidence="6">
    <location>
        <begin position="290"/>
        <end position="311"/>
    </location>
</feature>
<dbReference type="AlphaFoldDB" id="A0A3N4P533"/>
<reference evidence="8 9" key="1">
    <citation type="submission" date="2018-11" db="EMBL/GenBank/DDBJ databases">
        <title>Whole genome sequencing of Pantoea sp. RIT388.</title>
        <authorList>
            <person name="Gan H.M."/>
            <person name="Hudson A.O."/>
        </authorList>
    </citation>
    <scope>NUCLEOTIDE SEQUENCE [LARGE SCALE GENOMIC DNA]</scope>
    <source>
        <strain evidence="8 9">RIT388</strain>
    </source>
</reference>
<accession>A0A3N4P533</accession>
<evidence type="ECO:0000256" key="1">
    <source>
        <dbReference type="ARBA" id="ARBA00004651"/>
    </source>
</evidence>
<dbReference type="InterPro" id="IPR050189">
    <property type="entry name" value="MFS_Efflux_Transporters"/>
</dbReference>
<feature type="domain" description="Major facilitator superfamily (MFS) profile" evidence="7">
    <location>
        <begin position="18"/>
        <end position="409"/>
    </location>
</feature>
<evidence type="ECO:0000313" key="9">
    <source>
        <dbReference type="Proteomes" id="UP000281332"/>
    </source>
</evidence>
<feature type="transmembrane region" description="Helical" evidence="6">
    <location>
        <begin position="114"/>
        <end position="132"/>
    </location>
</feature>
<feature type="transmembrane region" description="Helical" evidence="6">
    <location>
        <begin position="53"/>
        <end position="73"/>
    </location>
</feature>
<evidence type="ECO:0000256" key="5">
    <source>
        <dbReference type="ARBA" id="ARBA00023136"/>
    </source>
</evidence>
<name>A0A3N4P533_9GAMM</name>
<dbReference type="SUPFAM" id="SSF103473">
    <property type="entry name" value="MFS general substrate transporter"/>
    <property type="match status" value="1"/>
</dbReference>
<dbReference type="GO" id="GO:0022857">
    <property type="term" value="F:transmembrane transporter activity"/>
    <property type="evidence" value="ECO:0007669"/>
    <property type="project" value="InterPro"/>
</dbReference>
<feature type="transmembrane region" description="Helical" evidence="6">
    <location>
        <begin position="221"/>
        <end position="239"/>
    </location>
</feature>
<keyword evidence="5 6" id="KW-0472">Membrane</keyword>
<dbReference type="InterPro" id="IPR020846">
    <property type="entry name" value="MFS_dom"/>
</dbReference>
<sequence length="424" mass="44472">MSTLQSTSPGRRAGKYAALTGCTLMLSLVYMSLTSWSVAVNELALTFGLTSAWIQLGSAALIAGYAIGGFFQGRWIASMGWKKTFFIVISAFLIASALIPVVQNYYLILILRFIQGWGCMVALMCTIITSWFPTRERGFAVGILLGAIGLGAALGGYIAGLLTPLLGWQNTFWCITGLTLAGVVIFLLLVKEAPPLEEEKRATLNQTASVSPANIYAEPRLWLLGIATFCCFFNCYGMYSYLAQYLYTLNFSAGEVGTIVMLNGMIAVVSTPFGGWISDRLVASKGPLKARTFTNAWLALGVAALGCALIPHLSPLGFGMAVIIAMVAGWGTPATNGPGLSLPSDLLGSAASGPALGLVILIAGAGGIIAPVWVPVLAQEYGWTLAWYVTAASAVVGLIVNLILGASKTASSARRPAATGGRNA</sequence>
<keyword evidence="2" id="KW-1003">Cell membrane</keyword>
<dbReference type="RefSeq" id="WP_123801307.1">
    <property type="nucleotide sequence ID" value="NZ_RMVG01000009.1"/>
</dbReference>
<feature type="transmembrane region" description="Helical" evidence="6">
    <location>
        <begin position="16"/>
        <end position="33"/>
    </location>
</feature>
<evidence type="ECO:0000256" key="6">
    <source>
        <dbReference type="SAM" id="Phobius"/>
    </source>
</evidence>
<feature type="transmembrane region" description="Helical" evidence="6">
    <location>
        <begin position="346"/>
        <end position="373"/>
    </location>
</feature>
<dbReference type="Pfam" id="PF07690">
    <property type="entry name" value="MFS_1"/>
    <property type="match status" value="1"/>
</dbReference>
<evidence type="ECO:0000256" key="4">
    <source>
        <dbReference type="ARBA" id="ARBA00022989"/>
    </source>
</evidence>
<feature type="transmembrane region" description="Helical" evidence="6">
    <location>
        <begin position="85"/>
        <end position="108"/>
    </location>
</feature>
<dbReference type="Gene3D" id="1.20.1250.20">
    <property type="entry name" value="MFS general substrate transporter like domains"/>
    <property type="match status" value="1"/>
</dbReference>
<comment type="subcellular location">
    <subcellularLocation>
        <location evidence="1">Cell membrane</location>
        <topology evidence="1">Multi-pass membrane protein</topology>
    </subcellularLocation>
</comment>
<dbReference type="PANTHER" id="PTHR43124">
    <property type="entry name" value="PURINE EFFLUX PUMP PBUE"/>
    <property type="match status" value="1"/>
</dbReference>
<keyword evidence="4 6" id="KW-1133">Transmembrane helix</keyword>